<dbReference type="SUPFAM" id="SSF58104">
    <property type="entry name" value="Methyl-accepting chemotaxis protein (MCP) signaling domain"/>
    <property type="match status" value="1"/>
</dbReference>
<accession>A0ABV5JG83</accession>
<evidence type="ECO:0000256" key="3">
    <source>
        <dbReference type="PROSITE-ProRule" id="PRU00284"/>
    </source>
</evidence>
<keyword evidence="1 3" id="KW-0807">Transducer</keyword>
<sequence length="468" mass="51394">MNPIIDLSKTKPENVRLKSLAKVASGLGFELVDLAAVLDKIDDQAKTQLRSFAGLHEQVEHMANSNADVRQAVSTVAQTTQKTFDVIDTSVNDLRRASDRAKQVAKWVQSVDRQMRELSGTLKAVQSNNNEITAIARQVNILAINAKIEAVRAGDAGRGFAVVAEAINELSQETASAADKITQNINGLSKLVTQIGEESSNASSDANSVLKDAEGTDKALISISAGVKSVQEDSKLISTGANRVYRAIHSFEPEFTTVATAIKLNATNINLARNRANALIDQSEMILQKSVSLGGATDDTHFIEFVKKMSRRVSTVFEEAIKHRQLIESDLFSNSYEPILGTDPVQYKTLFTQFCDLALYDLFENALSYSPKIIYCTAIDRNGYTPTHNKKFSQPQGNDPVWNMANSRNRQIFNDRAGLKAGNNREDFLLQVYRRDMGGGVFKLMKDLSAPISVNGKHWGGVRMAYTA</sequence>
<feature type="domain" description="Methyl-accepting transducer" evidence="4">
    <location>
        <begin position="23"/>
        <end position="263"/>
    </location>
</feature>
<evidence type="ECO:0000256" key="1">
    <source>
        <dbReference type="ARBA" id="ARBA00023224"/>
    </source>
</evidence>
<comment type="similarity">
    <text evidence="2">Belongs to the methyl-accepting chemotaxis (MCP) protein family.</text>
</comment>
<dbReference type="PROSITE" id="PS50111">
    <property type="entry name" value="CHEMOTAXIS_TRANSDUC_2"/>
    <property type="match status" value="1"/>
</dbReference>
<dbReference type="Gene3D" id="1.10.287.950">
    <property type="entry name" value="Methyl-accepting chemotaxis protein"/>
    <property type="match status" value="1"/>
</dbReference>
<reference evidence="5 6" key="1">
    <citation type="submission" date="2024-09" db="EMBL/GenBank/DDBJ databases">
        <authorList>
            <person name="Sun Q."/>
            <person name="Mori K."/>
        </authorList>
    </citation>
    <scope>NUCLEOTIDE SEQUENCE [LARGE SCALE GENOMIC DNA]</scope>
    <source>
        <strain evidence="5 6">CECT 8726</strain>
    </source>
</reference>
<dbReference type="EMBL" id="JBHMEA010000039">
    <property type="protein sequence ID" value="MFB9232485.1"/>
    <property type="molecule type" value="Genomic_DNA"/>
</dbReference>
<comment type="caution">
    <text evidence="5">The sequence shown here is derived from an EMBL/GenBank/DDBJ whole genome shotgun (WGS) entry which is preliminary data.</text>
</comment>
<dbReference type="PRINTS" id="PR00260">
    <property type="entry name" value="CHEMTRNSDUCR"/>
</dbReference>
<protein>
    <submittedName>
        <fullName evidence="5">Methyl-accepting chemotaxis protein</fullName>
    </submittedName>
</protein>
<dbReference type="InterPro" id="IPR004090">
    <property type="entry name" value="Chemotax_Me-accpt_rcpt"/>
</dbReference>
<organism evidence="5 6">
    <name type="scientific">Pseudohalocynthiibacter aestuariivivens</name>
    <dbReference type="NCBI Taxonomy" id="1591409"/>
    <lineage>
        <taxon>Bacteria</taxon>
        <taxon>Pseudomonadati</taxon>
        <taxon>Pseudomonadota</taxon>
        <taxon>Alphaproteobacteria</taxon>
        <taxon>Rhodobacterales</taxon>
        <taxon>Paracoccaceae</taxon>
        <taxon>Pseudohalocynthiibacter</taxon>
    </lineage>
</organism>
<gene>
    <name evidence="5" type="ORF">ACFFUT_11890</name>
</gene>
<dbReference type="Proteomes" id="UP001589683">
    <property type="component" value="Unassembled WGS sequence"/>
</dbReference>
<evidence type="ECO:0000313" key="5">
    <source>
        <dbReference type="EMBL" id="MFB9232485.1"/>
    </source>
</evidence>
<dbReference type="RefSeq" id="WP_213887882.1">
    <property type="nucleotide sequence ID" value="NZ_JAGFNU010000002.1"/>
</dbReference>
<evidence type="ECO:0000256" key="2">
    <source>
        <dbReference type="ARBA" id="ARBA00029447"/>
    </source>
</evidence>
<name>A0ABV5JG83_9RHOB</name>
<dbReference type="PANTHER" id="PTHR32089">
    <property type="entry name" value="METHYL-ACCEPTING CHEMOTAXIS PROTEIN MCPB"/>
    <property type="match status" value="1"/>
</dbReference>
<evidence type="ECO:0000259" key="4">
    <source>
        <dbReference type="PROSITE" id="PS50111"/>
    </source>
</evidence>
<keyword evidence="6" id="KW-1185">Reference proteome</keyword>
<dbReference type="PANTHER" id="PTHR32089:SF112">
    <property type="entry name" value="LYSOZYME-LIKE PROTEIN-RELATED"/>
    <property type="match status" value="1"/>
</dbReference>
<dbReference type="Pfam" id="PF00015">
    <property type="entry name" value="MCPsignal"/>
    <property type="match status" value="1"/>
</dbReference>
<proteinExistence type="inferred from homology"/>
<dbReference type="InterPro" id="IPR004089">
    <property type="entry name" value="MCPsignal_dom"/>
</dbReference>
<evidence type="ECO:0000313" key="6">
    <source>
        <dbReference type="Proteomes" id="UP001589683"/>
    </source>
</evidence>
<dbReference type="SMART" id="SM00283">
    <property type="entry name" value="MA"/>
    <property type="match status" value="1"/>
</dbReference>